<dbReference type="InterPro" id="IPR011011">
    <property type="entry name" value="Znf_FYVE_PHD"/>
</dbReference>
<feature type="domain" description="Tify" evidence="6">
    <location>
        <begin position="211"/>
        <end position="270"/>
    </location>
</feature>
<dbReference type="SUPFAM" id="SSF57903">
    <property type="entry name" value="FYVE/PHD zinc finger"/>
    <property type="match status" value="1"/>
</dbReference>
<protein>
    <recommendedName>
        <fullName evidence="10">Zinc finger PHD-type domain-containing protein</fullName>
    </recommendedName>
</protein>
<dbReference type="PANTHER" id="PTHR46309:SF1">
    <property type="entry name" value="PHD FINGER PROTEIN 12"/>
    <property type="match status" value="1"/>
</dbReference>
<dbReference type="AlphaFoldDB" id="A0AA86RRX9"/>
<dbReference type="GO" id="GO:0003714">
    <property type="term" value="F:transcription corepressor activity"/>
    <property type="evidence" value="ECO:0007669"/>
    <property type="project" value="InterPro"/>
</dbReference>
<keyword evidence="5" id="KW-0539">Nucleus</keyword>
<evidence type="ECO:0000259" key="7">
    <source>
        <dbReference type="Pfam" id="PF23209"/>
    </source>
</evidence>
<name>A0AA86RRX9_9FABA</name>
<keyword evidence="9" id="KW-1185">Reference proteome</keyword>
<dbReference type="GO" id="GO:0005634">
    <property type="term" value="C:nucleus"/>
    <property type="evidence" value="ECO:0007669"/>
    <property type="project" value="UniProtKB-SubCell"/>
</dbReference>
<dbReference type="InterPro" id="IPR013083">
    <property type="entry name" value="Znf_RING/FYVE/PHD"/>
</dbReference>
<evidence type="ECO:0008006" key="10">
    <source>
        <dbReference type="Google" id="ProtNLM"/>
    </source>
</evidence>
<evidence type="ECO:0000259" key="6">
    <source>
        <dbReference type="Pfam" id="PF16135"/>
    </source>
</evidence>
<comment type="subcellular location">
    <subcellularLocation>
        <location evidence="1">Nucleus</location>
    </subcellularLocation>
</comment>
<dbReference type="GO" id="GO:0006357">
    <property type="term" value="P:regulation of transcription by RNA polymerase II"/>
    <property type="evidence" value="ECO:0007669"/>
    <property type="project" value="TreeGrafter"/>
</dbReference>
<dbReference type="Pfam" id="PF23209">
    <property type="entry name" value="IDM1_C"/>
    <property type="match status" value="1"/>
</dbReference>
<dbReference type="Proteomes" id="UP001189624">
    <property type="component" value="Chromosome 1"/>
</dbReference>
<reference evidence="8" key="1">
    <citation type="submission" date="2023-10" db="EMBL/GenBank/DDBJ databases">
        <authorList>
            <person name="Domelevo Entfellner J.-B."/>
        </authorList>
    </citation>
    <scope>NUCLEOTIDE SEQUENCE</scope>
</reference>
<dbReference type="Pfam" id="PF16135">
    <property type="entry name" value="TDBD"/>
    <property type="match status" value="1"/>
</dbReference>
<accession>A0AA86RRX9</accession>
<dbReference type="InterPro" id="IPR056511">
    <property type="entry name" value="IDM1_C"/>
</dbReference>
<evidence type="ECO:0000256" key="4">
    <source>
        <dbReference type="ARBA" id="ARBA00022833"/>
    </source>
</evidence>
<dbReference type="GO" id="GO:0008270">
    <property type="term" value="F:zinc ion binding"/>
    <property type="evidence" value="ECO:0007669"/>
    <property type="project" value="UniProtKB-KW"/>
</dbReference>
<evidence type="ECO:0000256" key="3">
    <source>
        <dbReference type="ARBA" id="ARBA00022771"/>
    </source>
</evidence>
<keyword evidence="2" id="KW-0479">Metal-binding</keyword>
<keyword evidence="4" id="KW-0862">Zinc</keyword>
<dbReference type="Gene3D" id="3.30.40.10">
    <property type="entry name" value="Zinc/RING finger domain, C3HC4 (zinc finger)"/>
    <property type="match status" value="1"/>
</dbReference>
<gene>
    <name evidence="8" type="ORF">AYBTSS11_LOCUS3261</name>
</gene>
<sequence>MKTEPVKETLNLTNGRKRSAAVMESEVGENVLCKTESSLNLELTLGGYRMEQTPQRVNRNAIEQKQLGNREVKVEENVNPSNDKVLALEFIARLQRRSRSFRRLRKIHGVDVKNEPEDICPRRLVKDEVVEDWENEEKVAVNENNGVFVEERRVNALEMLREEHERNKRIVENLNTGKRTVLSWMIDVKTLKSRERVYYMDHKSKQASLGGAVVRDGILCDCCSEVVSISEFEFHSWRQDFSPGLKRSDPLRNICLARGRGLCLLQCMAEAWEKEEESTGNFYNLIPVNGQEKNDDTCILCWEMGDLTCCDGCPSTFHQDCLGIQPNFEYMHFQRVVGTVRTAVANFVGCFVEVLKVLSTFGYRPYAVYARKDVYHISCLQANGGNVALAQDASFCGNGCKEIYEKLGHLLRVKHYMEGGFSWSFLYRSEVDSKALMIDSRLAECNAKLGVALSVLNQSFMPFNEEEIGVDIMRSIIYGCGSNIPRLDFKGFFTAILETDDEVTSVASIRIHGKKLAEMPFAATAFNHREKGMFTRLLQRIESALSFLDIELLLLPAVHQGRQIWVRSFGFEPLDTNTKNMIMGMDLKVFSGTEMLQKRIPKLT</sequence>
<evidence type="ECO:0000256" key="1">
    <source>
        <dbReference type="ARBA" id="ARBA00004123"/>
    </source>
</evidence>
<feature type="domain" description="Increased DNA methylation 1 C-terminal" evidence="7">
    <location>
        <begin position="460"/>
        <end position="598"/>
    </location>
</feature>
<dbReference type="Gramene" id="rna-AYBTSS11_LOCUS3261">
    <property type="protein sequence ID" value="CAJ1904543.1"/>
    <property type="gene ID" value="gene-AYBTSS11_LOCUS3261"/>
</dbReference>
<evidence type="ECO:0000256" key="5">
    <source>
        <dbReference type="ARBA" id="ARBA00023242"/>
    </source>
</evidence>
<keyword evidence="3" id="KW-0863">Zinc-finger</keyword>
<dbReference type="EMBL" id="OY731398">
    <property type="protein sequence ID" value="CAJ1904543.1"/>
    <property type="molecule type" value="Genomic_DNA"/>
</dbReference>
<evidence type="ECO:0000313" key="8">
    <source>
        <dbReference type="EMBL" id="CAJ1904543.1"/>
    </source>
</evidence>
<proteinExistence type="predicted"/>
<dbReference type="InterPro" id="IPR032308">
    <property type="entry name" value="TDBD"/>
</dbReference>
<organism evidence="8 9">
    <name type="scientific">Sphenostylis stenocarpa</name>
    <dbReference type="NCBI Taxonomy" id="92480"/>
    <lineage>
        <taxon>Eukaryota</taxon>
        <taxon>Viridiplantae</taxon>
        <taxon>Streptophyta</taxon>
        <taxon>Embryophyta</taxon>
        <taxon>Tracheophyta</taxon>
        <taxon>Spermatophyta</taxon>
        <taxon>Magnoliopsida</taxon>
        <taxon>eudicotyledons</taxon>
        <taxon>Gunneridae</taxon>
        <taxon>Pentapetalae</taxon>
        <taxon>rosids</taxon>
        <taxon>fabids</taxon>
        <taxon>Fabales</taxon>
        <taxon>Fabaceae</taxon>
        <taxon>Papilionoideae</taxon>
        <taxon>50 kb inversion clade</taxon>
        <taxon>NPAAA clade</taxon>
        <taxon>indigoferoid/millettioid clade</taxon>
        <taxon>Phaseoleae</taxon>
        <taxon>Sphenostylis</taxon>
    </lineage>
</organism>
<evidence type="ECO:0000313" key="9">
    <source>
        <dbReference type="Proteomes" id="UP001189624"/>
    </source>
</evidence>
<evidence type="ECO:0000256" key="2">
    <source>
        <dbReference type="ARBA" id="ARBA00022723"/>
    </source>
</evidence>
<dbReference type="PANTHER" id="PTHR46309">
    <property type="entry name" value="PHD FINGER PROTEIN 12"/>
    <property type="match status" value="1"/>
</dbReference>
<dbReference type="InterPro" id="IPR042163">
    <property type="entry name" value="PHF12"/>
</dbReference>